<dbReference type="STRING" id="204669.Acid345_0526"/>
<dbReference type="RefSeq" id="WP_011521333.1">
    <property type="nucleotide sequence ID" value="NC_008009.1"/>
</dbReference>
<protein>
    <recommendedName>
        <fullName evidence="5">Low-complexity protein</fullName>
    </recommendedName>
</protein>
<dbReference type="KEGG" id="aba:Acid345_0526"/>
<dbReference type="AlphaFoldDB" id="Q1IUB9"/>
<evidence type="ECO:0000256" key="2">
    <source>
        <dbReference type="SAM" id="SignalP"/>
    </source>
</evidence>
<dbReference type="eggNOG" id="ENOG5033HVF">
    <property type="taxonomic scope" value="Bacteria"/>
</dbReference>
<proteinExistence type="predicted"/>
<dbReference type="EMBL" id="CP000360">
    <property type="protein sequence ID" value="ABF39531.1"/>
    <property type="molecule type" value="Genomic_DNA"/>
</dbReference>
<feature type="signal peptide" evidence="2">
    <location>
        <begin position="1"/>
        <end position="24"/>
    </location>
</feature>
<keyword evidence="2" id="KW-0732">Signal</keyword>
<evidence type="ECO:0000256" key="1">
    <source>
        <dbReference type="SAM" id="MobiDB-lite"/>
    </source>
</evidence>
<dbReference type="EnsemblBacteria" id="ABF39531">
    <property type="protein sequence ID" value="ABF39531"/>
    <property type="gene ID" value="Acid345_0526"/>
</dbReference>
<gene>
    <name evidence="3" type="ordered locus">Acid345_0526</name>
</gene>
<dbReference type="HOGENOM" id="CLU_2302161_0_0_0"/>
<evidence type="ECO:0000313" key="3">
    <source>
        <dbReference type="EMBL" id="ABF39531.1"/>
    </source>
</evidence>
<feature type="region of interest" description="Disordered" evidence="1">
    <location>
        <begin position="56"/>
        <end position="100"/>
    </location>
</feature>
<organism evidence="3 4">
    <name type="scientific">Koribacter versatilis (strain Ellin345)</name>
    <dbReference type="NCBI Taxonomy" id="204669"/>
    <lineage>
        <taxon>Bacteria</taxon>
        <taxon>Pseudomonadati</taxon>
        <taxon>Acidobacteriota</taxon>
        <taxon>Terriglobia</taxon>
        <taxon>Terriglobales</taxon>
        <taxon>Candidatus Korobacteraceae</taxon>
        <taxon>Candidatus Korobacter</taxon>
    </lineage>
</organism>
<keyword evidence="4" id="KW-1185">Reference proteome</keyword>
<feature type="chain" id="PRO_5004191792" description="Low-complexity protein" evidence="2">
    <location>
        <begin position="25"/>
        <end position="100"/>
    </location>
</feature>
<name>Q1IUB9_KORVE</name>
<evidence type="ECO:0008006" key="5">
    <source>
        <dbReference type="Google" id="ProtNLM"/>
    </source>
</evidence>
<evidence type="ECO:0000313" key="4">
    <source>
        <dbReference type="Proteomes" id="UP000002432"/>
    </source>
</evidence>
<feature type="compositionally biased region" description="Basic and acidic residues" evidence="1">
    <location>
        <begin position="56"/>
        <end position="68"/>
    </location>
</feature>
<accession>Q1IUB9</accession>
<dbReference type="Proteomes" id="UP000002432">
    <property type="component" value="Chromosome"/>
</dbReference>
<sequence>MKNTSMKALLLSAAMTGLLAGASAAQTPSTNDGTNAVKASNGSSVLLAKADKDKKDKHSCAGKNDCKGKGGCKSSDNGCKGKNSCKGKGGCATDGSKMPS</sequence>
<reference evidence="3 4" key="1">
    <citation type="journal article" date="2009" name="Appl. Environ. Microbiol.">
        <title>Three genomes from the phylum Acidobacteria provide insight into the lifestyles of these microorganisms in soils.</title>
        <authorList>
            <person name="Ward N.L."/>
            <person name="Challacombe J.F."/>
            <person name="Janssen P.H."/>
            <person name="Henrissat B."/>
            <person name="Coutinho P.M."/>
            <person name="Wu M."/>
            <person name="Xie G."/>
            <person name="Haft D.H."/>
            <person name="Sait M."/>
            <person name="Badger J."/>
            <person name="Barabote R.D."/>
            <person name="Bradley B."/>
            <person name="Brettin T.S."/>
            <person name="Brinkac L.M."/>
            <person name="Bruce D."/>
            <person name="Creasy T."/>
            <person name="Daugherty S.C."/>
            <person name="Davidsen T.M."/>
            <person name="DeBoy R.T."/>
            <person name="Detter J.C."/>
            <person name="Dodson R.J."/>
            <person name="Durkin A.S."/>
            <person name="Ganapathy A."/>
            <person name="Gwinn-Giglio M."/>
            <person name="Han C.S."/>
            <person name="Khouri H."/>
            <person name="Kiss H."/>
            <person name="Kothari S.P."/>
            <person name="Madupu R."/>
            <person name="Nelson K.E."/>
            <person name="Nelson W.C."/>
            <person name="Paulsen I."/>
            <person name="Penn K."/>
            <person name="Ren Q."/>
            <person name="Rosovitz M.J."/>
            <person name="Selengut J.D."/>
            <person name="Shrivastava S."/>
            <person name="Sullivan S.A."/>
            <person name="Tapia R."/>
            <person name="Thompson L.S."/>
            <person name="Watkins K.L."/>
            <person name="Yang Q."/>
            <person name="Yu C."/>
            <person name="Zafar N."/>
            <person name="Zhou L."/>
            <person name="Kuske C.R."/>
        </authorList>
    </citation>
    <scope>NUCLEOTIDE SEQUENCE [LARGE SCALE GENOMIC DNA]</scope>
    <source>
        <strain evidence="3 4">Ellin345</strain>
    </source>
</reference>
<feature type="compositionally biased region" description="Low complexity" evidence="1">
    <location>
        <begin position="72"/>
        <end position="86"/>
    </location>
</feature>